<reference evidence="1" key="1">
    <citation type="submission" date="2016-07" db="EMBL/GenBank/DDBJ databases">
        <authorList>
            <person name="Bretaudeau A."/>
        </authorList>
    </citation>
    <scope>NUCLEOTIDE SEQUENCE</scope>
    <source>
        <strain evidence="1">Rice</strain>
        <tissue evidence="1">Whole body</tissue>
    </source>
</reference>
<accession>A0A2H1X0Y3</accession>
<protein>
    <submittedName>
        <fullName evidence="1">SFRICE_029431</fullName>
    </submittedName>
</protein>
<evidence type="ECO:0000313" key="1">
    <source>
        <dbReference type="EMBL" id="SOQ58274.1"/>
    </source>
</evidence>
<dbReference type="AlphaFoldDB" id="A0A2H1X0Y3"/>
<gene>
    <name evidence="1" type="ORF">SFRICE_029431</name>
</gene>
<organism evidence="1">
    <name type="scientific">Spodoptera frugiperda</name>
    <name type="common">Fall armyworm</name>
    <dbReference type="NCBI Taxonomy" id="7108"/>
    <lineage>
        <taxon>Eukaryota</taxon>
        <taxon>Metazoa</taxon>
        <taxon>Ecdysozoa</taxon>
        <taxon>Arthropoda</taxon>
        <taxon>Hexapoda</taxon>
        <taxon>Insecta</taxon>
        <taxon>Pterygota</taxon>
        <taxon>Neoptera</taxon>
        <taxon>Endopterygota</taxon>
        <taxon>Lepidoptera</taxon>
        <taxon>Glossata</taxon>
        <taxon>Ditrysia</taxon>
        <taxon>Noctuoidea</taxon>
        <taxon>Noctuidae</taxon>
        <taxon>Amphipyrinae</taxon>
        <taxon>Spodoptera</taxon>
    </lineage>
</organism>
<sequence length="62" mass="6577">MPHLGIFSWVVGAFTNIQVHIHMTPSPETSICSSHKQLLRDGIEPVTRSVAAGCPATAPIPA</sequence>
<name>A0A2H1X0Y3_SPOFR</name>
<proteinExistence type="predicted"/>
<dbReference type="EMBL" id="ODYU01012137">
    <property type="protein sequence ID" value="SOQ58274.1"/>
    <property type="molecule type" value="Genomic_DNA"/>
</dbReference>